<dbReference type="Pfam" id="PF00534">
    <property type="entry name" value="Glycos_transf_1"/>
    <property type="match status" value="1"/>
</dbReference>
<evidence type="ECO:0000256" key="1">
    <source>
        <dbReference type="ARBA" id="ARBA00022676"/>
    </source>
</evidence>
<dbReference type="PANTHER" id="PTHR12526:SF629">
    <property type="entry name" value="TEICHURONIC ACID BIOSYNTHESIS GLYCOSYLTRANSFERASE TUAH-RELATED"/>
    <property type="match status" value="1"/>
</dbReference>
<proteinExistence type="predicted"/>
<gene>
    <name evidence="4" type="ORF">CYJ41_07165</name>
</gene>
<dbReference type="EMBL" id="PKHU01000006">
    <property type="protein sequence ID" value="PKZ28876.1"/>
    <property type="molecule type" value="Genomic_DNA"/>
</dbReference>
<dbReference type="InterPro" id="IPR001296">
    <property type="entry name" value="Glyco_trans_1"/>
</dbReference>
<organism evidence="4 5">
    <name type="scientific">Campylobacter ureolyticus</name>
    <dbReference type="NCBI Taxonomy" id="827"/>
    <lineage>
        <taxon>Bacteria</taxon>
        <taxon>Pseudomonadati</taxon>
        <taxon>Campylobacterota</taxon>
        <taxon>Epsilonproteobacteria</taxon>
        <taxon>Campylobacterales</taxon>
        <taxon>Campylobacteraceae</taxon>
        <taxon>Campylobacter</taxon>
    </lineage>
</organism>
<comment type="caution">
    <text evidence="4">The sequence shown here is derived from an EMBL/GenBank/DDBJ whole genome shotgun (WGS) entry which is preliminary data.</text>
</comment>
<name>A0A2I1N923_9BACT</name>
<evidence type="ECO:0000313" key="4">
    <source>
        <dbReference type="EMBL" id="PKZ28876.1"/>
    </source>
</evidence>
<keyword evidence="2" id="KW-0808">Transferase</keyword>
<accession>A0A2I1N923</accession>
<dbReference type="RefSeq" id="WP_101637568.1">
    <property type="nucleotide sequence ID" value="NZ_PKHU01000006.1"/>
</dbReference>
<dbReference type="PANTHER" id="PTHR12526">
    <property type="entry name" value="GLYCOSYLTRANSFERASE"/>
    <property type="match status" value="1"/>
</dbReference>
<reference evidence="4 5" key="1">
    <citation type="submission" date="2017-12" db="EMBL/GenBank/DDBJ databases">
        <title>Phylogenetic diversity of female urinary microbiome.</title>
        <authorList>
            <person name="Thomas-White K."/>
            <person name="Wolfe A.J."/>
        </authorList>
    </citation>
    <scope>NUCLEOTIDE SEQUENCE [LARGE SCALE GENOMIC DNA]</scope>
    <source>
        <strain evidence="4 5">UMB0112</strain>
    </source>
</reference>
<feature type="domain" description="Glycosyl transferase family 1" evidence="3">
    <location>
        <begin position="195"/>
        <end position="351"/>
    </location>
</feature>
<dbReference type="SUPFAM" id="SSF53756">
    <property type="entry name" value="UDP-Glycosyltransferase/glycogen phosphorylase"/>
    <property type="match status" value="1"/>
</dbReference>
<evidence type="ECO:0000259" key="3">
    <source>
        <dbReference type="Pfam" id="PF00534"/>
    </source>
</evidence>
<keyword evidence="1" id="KW-0328">Glycosyltransferase</keyword>
<dbReference type="GO" id="GO:0016757">
    <property type="term" value="F:glycosyltransferase activity"/>
    <property type="evidence" value="ECO:0007669"/>
    <property type="project" value="UniProtKB-KW"/>
</dbReference>
<evidence type="ECO:0000256" key="2">
    <source>
        <dbReference type="ARBA" id="ARBA00022679"/>
    </source>
</evidence>
<dbReference type="Gene3D" id="3.40.50.2000">
    <property type="entry name" value="Glycogen Phosphorylase B"/>
    <property type="match status" value="2"/>
</dbReference>
<evidence type="ECO:0000313" key="5">
    <source>
        <dbReference type="Proteomes" id="UP000234639"/>
    </source>
</evidence>
<dbReference type="AlphaFoldDB" id="A0A2I1N923"/>
<dbReference type="Proteomes" id="UP000234639">
    <property type="component" value="Unassembled WGS sequence"/>
</dbReference>
<protein>
    <recommendedName>
        <fullName evidence="3">Glycosyl transferase family 1 domain-containing protein</fullName>
    </recommendedName>
</protein>
<sequence>MKFFYIYPEQILQKNAREISILNTFYEVSKIVESAKFVTTNLNCKIDDLNDYFDLNLKNSDFLFLNKKILFFQSTKIFNLNLKKIINDKNNIYAIFYTRHIKIADFILKYKKDTQKLFYEAHELFYLNNPKNKDKIFNMEKNIFENSSGIIYNNNSIKRETNKIFKSTKNELIAYNGVKSVLPKEIFKNFNFDNISYFGSFLLWKGLDLLLNFVKINPSIKLFLYGNDESKSAEHLKKYIDENDLQARVVFMGFIHQKNVLKKLFDNENLLIIPSIASVYSPFSTPLKVYEYLAGGNIIMAPDFNPVKEIIIDGKNGFLYKNCNLQSLNEIYQKLKKLDDKELQRISYNARMKADELLWSKRAEKIINFIKEA</sequence>